<reference evidence="7 8" key="1">
    <citation type="journal article" date="2018" name="Sci. Rep.">
        <title>Genome sequence of the cauliflower mushroom Sparassis crispa (Hanabiratake) and its association with beneficial usage.</title>
        <authorList>
            <person name="Kiyama R."/>
            <person name="Furutani Y."/>
            <person name="Kawaguchi K."/>
            <person name="Nakanishi T."/>
        </authorList>
    </citation>
    <scope>NUCLEOTIDE SEQUENCE [LARGE SCALE GENOMIC DNA]</scope>
</reference>
<feature type="region of interest" description="Disordered" evidence="6">
    <location>
        <begin position="40"/>
        <end position="70"/>
    </location>
</feature>
<keyword evidence="2" id="KW-0597">Phosphoprotein</keyword>
<dbReference type="RefSeq" id="XP_027612445.1">
    <property type="nucleotide sequence ID" value="XM_027756644.1"/>
</dbReference>
<accession>A0A401GH93</accession>
<dbReference type="InterPro" id="IPR038753">
    <property type="entry name" value="NFKBIL1"/>
</dbReference>
<evidence type="ECO:0000256" key="3">
    <source>
        <dbReference type="ARBA" id="ARBA00022737"/>
    </source>
</evidence>
<evidence type="ECO:0000256" key="1">
    <source>
        <dbReference type="ARBA" id="ARBA00004123"/>
    </source>
</evidence>
<keyword evidence="5" id="KW-0539">Nucleus</keyword>
<dbReference type="STRING" id="139825.A0A401GH93"/>
<dbReference type="GO" id="GO:0005634">
    <property type="term" value="C:nucleus"/>
    <property type="evidence" value="ECO:0007669"/>
    <property type="project" value="UniProtKB-SubCell"/>
</dbReference>
<dbReference type="PANTHER" id="PTHR15263:SF1">
    <property type="entry name" value="NF-KAPPA-B INHIBITOR-LIKE PROTEIN 1"/>
    <property type="match status" value="1"/>
</dbReference>
<evidence type="ECO:0000313" key="8">
    <source>
        <dbReference type="Proteomes" id="UP000287166"/>
    </source>
</evidence>
<dbReference type="InParanoid" id="A0A401GH93"/>
<dbReference type="PANTHER" id="PTHR15263">
    <property type="entry name" value="I-KAPPA-B-LIKE PROTEIN IKBL"/>
    <property type="match status" value="1"/>
</dbReference>
<evidence type="ECO:0000256" key="5">
    <source>
        <dbReference type="ARBA" id="ARBA00023242"/>
    </source>
</evidence>
<proteinExistence type="predicted"/>
<organism evidence="7 8">
    <name type="scientific">Sparassis crispa</name>
    <dbReference type="NCBI Taxonomy" id="139825"/>
    <lineage>
        <taxon>Eukaryota</taxon>
        <taxon>Fungi</taxon>
        <taxon>Dikarya</taxon>
        <taxon>Basidiomycota</taxon>
        <taxon>Agaricomycotina</taxon>
        <taxon>Agaricomycetes</taxon>
        <taxon>Polyporales</taxon>
        <taxon>Sparassidaceae</taxon>
        <taxon>Sparassis</taxon>
    </lineage>
</organism>
<name>A0A401GH93_9APHY</name>
<dbReference type="EMBL" id="BFAD01000003">
    <property type="protein sequence ID" value="GBE81532.1"/>
    <property type="molecule type" value="Genomic_DNA"/>
</dbReference>
<evidence type="ECO:0000256" key="6">
    <source>
        <dbReference type="SAM" id="MobiDB-lite"/>
    </source>
</evidence>
<comment type="subcellular location">
    <subcellularLocation>
        <location evidence="1">Nucleus</location>
    </subcellularLocation>
</comment>
<protein>
    <submittedName>
        <fullName evidence="7">Uncharacterized protein</fullName>
    </submittedName>
</protein>
<sequence>MDCSAALRGMMEYIEPIYYYPQYSQHDYYHECNRPPFSPRRATGAEFISRPPPSRRSHTSSVQEHRRREEQPWDHMAQTYAWVLEQEIVEMAKKNEETVQWVHKQQDRDRHRDRGAFRVFGDVGNSRIFLEQVHSSEFEADIGGSFQDSWRTTLRRHRNRERMVQEEVRRIQASRLETERCRRVCERRKLEEEARVRMENERAKARRDDAEREAWNTYEDRWTTLGGDSSEPLSFRDIPWPMVYQPQAVAEITPGRIVMFLLSPLHSDTLSRKDRIRKALRRWHPDRLVRVLARVAEDDKAKVEEGVGVVVRCLNNLLERES</sequence>
<evidence type="ECO:0000256" key="4">
    <source>
        <dbReference type="ARBA" id="ARBA00023043"/>
    </source>
</evidence>
<evidence type="ECO:0000313" key="7">
    <source>
        <dbReference type="EMBL" id="GBE81532.1"/>
    </source>
</evidence>
<dbReference type="Proteomes" id="UP000287166">
    <property type="component" value="Unassembled WGS sequence"/>
</dbReference>
<dbReference type="GO" id="GO:0043124">
    <property type="term" value="P:negative regulation of canonical NF-kappaB signal transduction"/>
    <property type="evidence" value="ECO:0007669"/>
    <property type="project" value="InterPro"/>
</dbReference>
<dbReference type="OrthoDB" id="412109at2759"/>
<gene>
    <name evidence="7" type="ORF">SCP_0312610</name>
</gene>
<keyword evidence="8" id="KW-1185">Reference proteome</keyword>
<dbReference type="GeneID" id="38778449"/>
<dbReference type="AlphaFoldDB" id="A0A401GH93"/>
<keyword evidence="3" id="KW-0677">Repeat</keyword>
<comment type="caution">
    <text evidence="7">The sequence shown here is derived from an EMBL/GenBank/DDBJ whole genome shotgun (WGS) entry which is preliminary data.</text>
</comment>
<evidence type="ECO:0000256" key="2">
    <source>
        <dbReference type="ARBA" id="ARBA00022553"/>
    </source>
</evidence>
<keyword evidence="4" id="KW-0040">ANK repeat</keyword>